<evidence type="ECO:0008006" key="3">
    <source>
        <dbReference type="Google" id="ProtNLM"/>
    </source>
</evidence>
<reference evidence="1 2" key="1">
    <citation type="journal article" date="2014" name="Genome Announc.">
        <title>Draft Genome Sequence of the Iron-Oxidizing, Acidophilic, and Halotolerant 'Thiobacillus prosperus' Type Strain DSM 5130.</title>
        <authorList>
            <person name="Ossandon F.J."/>
            <person name="Cardenas J.P."/>
            <person name="Corbett M."/>
            <person name="Quatrini R."/>
            <person name="Holmes D.S."/>
            <person name="Watkin E."/>
        </authorList>
    </citation>
    <scope>NUCLEOTIDE SEQUENCE [LARGE SCALE GENOMIC DNA]</scope>
    <source>
        <strain evidence="1 2">DSM 5130</strain>
    </source>
</reference>
<comment type="caution">
    <text evidence="1">The sequence shown here is derived from an EMBL/GenBank/DDBJ whole genome shotgun (WGS) entry which is preliminary data.</text>
</comment>
<gene>
    <name evidence="1" type="ORF">Thpro_021500</name>
</gene>
<dbReference type="SUPFAM" id="SSF74653">
    <property type="entry name" value="TolA/TonB C-terminal domain"/>
    <property type="match status" value="1"/>
</dbReference>
<protein>
    <recommendedName>
        <fullName evidence="3">TonB C-terminal domain-containing protein</fullName>
    </recommendedName>
</protein>
<keyword evidence="2" id="KW-1185">Reference proteome</keyword>
<accession>A0A1A6C3N1</accession>
<organism evidence="1 2">
    <name type="scientific">Acidihalobacter prosperus</name>
    <dbReference type="NCBI Taxonomy" id="160660"/>
    <lineage>
        <taxon>Bacteria</taxon>
        <taxon>Pseudomonadati</taxon>
        <taxon>Pseudomonadota</taxon>
        <taxon>Gammaproteobacteria</taxon>
        <taxon>Chromatiales</taxon>
        <taxon>Ectothiorhodospiraceae</taxon>
        <taxon>Acidihalobacter</taxon>
    </lineage>
</organism>
<dbReference type="AlphaFoldDB" id="A0A1A6C3N1"/>
<evidence type="ECO:0000313" key="2">
    <source>
        <dbReference type="Proteomes" id="UP000029273"/>
    </source>
</evidence>
<name>A0A1A6C3N1_9GAMM</name>
<dbReference type="Proteomes" id="UP000029273">
    <property type="component" value="Unassembled WGS sequence"/>
</dbReference>
<sequence>MKHDFPDRTFLHEMRGSCAETAAGMAGFRNDYCGCMTDTVAATPGEWRAVLLAGLEGRGFGDRNVAALPPALAMQLRQQIHACLAKTVADRPSAAPPMMSAMRPPRIIYANEISRLVARQVRAVRVRQERHAMARHGGRPVALPIGVSRVEVTVAADGQVTRIRDINSSSMALWHVERTAIREASPFPAPGRELHLRFATIAPMSTPGVNGQ</sequence>
<proteinExistence type="predicted"/>
<evidence type="ECO:0000313" key="1">
    <source>
        <dbReference type="EMBL" id="OBS09172.1"/>
    </source>
</evidence>
<dbReference type="EMBL" id="JQSG02000003">
    <property type="protein sequence ID" value="OBS09172.1"/>
    <property type="molecule type" value="Genomic_DNA"/>
</dbReference>